<gene>
    <name evidence="1" type="ORF">B5F17_10680</name>
</gene>
<comment type="caution">
    <text evidence="1">The sequence shown here is derived from an EMBL/GenBank/DDBJ whole genome shotgun (WGS) entry which is preliminary data.</text>
</comment>
<dbReference type="Proteomes" id="UP000195897">
    <property type="component" value="Unassembled WGS sequence"/>
</dbReference>
<evidence type="ECO:0000313" key="2">
    <source>
        <dbReference type="Proteomes" id="UP000195897"/>
    </source>
</evidence>
<name>A0A1Y4L5Q9_9FIRM</name>
<dbReference type="EMBL" id="NFKK01000013">
    <property type="protein sequence ID" value="OUP52103.1"/>
    <property type="molecule type" value="Genomic_DNA"/>
</dbReference>
<reference evidence="2" key="1">
    <citation type="submission" date="2017-04" db="EMBL/GenBank/DDBJ databases">
        <title>Function of individual gut microbiota members based on whole genome sequencing of pure cultures obtained from chicken caecum.</title>
        <authorList>
            <person name="Medvecky M."/>
            <person name="Cejkova D."/>
            <person name="Polansky O."/>
            <person name="Karasova D."/>
            <person name="Kubasova T."/>
            <person name="Cizek A."/>
            <person name="Rychlik I."/>
        </authorList>
    </citation>
    <scope>NUCLEOTIDE SEQUENCE [LARGE SCALE GENOMIC DNA]</scope>
    <source>
        <strain evidence="2">An180</strain>
    </source>
</reference>
<dbReference type="AlphaFoldDB" id="A0A1Y4L5Q9"/>
<organism evidence="1 2">
    <name type="scientific">Butyricicoccus pullicaecorum</name>
    <dbReference type="NCBI Taxonomy" id="501571"/>
    <lineage>
        <taxon>Bacteria</taxon>
        <taxon>Bacillati</taxon>
        <taxon>Bacillota</taxon>
        <taxon>Clostridia</taxon>
        <taxon>Eubacteriales</taxon>
        <taxon>Butyricicoccaceae</taxon>
        <taxon>Butyricicoccus</taxon>
    </lineage>
</organism>
<protein>
    <submittedName>
        <fullName evidence="1">Uncharacterized protein</fullName>
    </submittedName>
</protein>
<dbReference type="RefSeq" id="WP_087373709.1">
    <property type="nucleotide sequence ID" value="NZ_NFKK01000013.1"/>
</dbReference>
<sequence length="67" mass="7484">MSGQWPRGISLAAASDYFFILVDSGQKTGIKGGVSRLASRDLRLCLKTPQAFRERLERKLHFACGRD</sequence>
<evidence type="ECO:0000313" key="1">
    <source>
        <dbReference type="EMBL" id="OUP52103.1"/>
    </source>
</evidence>
<accession>A0A1Y4L5Q9</accession>
<proteinExistence type="predicted"/>